<keyword evidence="6" id="KW-1185">Reference proteome</keyword>
<dbReference type="Pfam" id="PF20240">
    <property type="entry name" value="DUF6597"/>
    <property type="match status" value="1"/>
</dbReference>
<dbReference type="InterPro" id="IPR018060">
    <property type="entry name" value="HTH_AraC"/>
</dbReference>
<organism evidence="5 6">
    <name type="scientific">Actinoallomurus acaciae</name>
    <dbReference type="NCBI Taxonomy" id="502577"/>
    <lineage>
        <taxon>Bacteria</taxon>
        <taxon>Bacillati</taxon>
        <taxon>Actinomycetota</taxon>
        <taxon>Actinomycetes</taxon>
        <taxon>Streptosporangiales</taxon>
        <taxon>Thermomonosporaceae</taxon>
        <taxon>Actinoallomurus</taxon>
    </lineage>
</organism>
<reference evidence="5 6" key="1">
    <citation type="submission" date="2024-09" db="EMBL/GenBank/DDBJ databases">
        <authorList>
            <person name="Sun Q."/>
            <person name="Mori K."/>
        </authorList>
    </citation>
    <scope>NUCLEOTIDE SEQUENCE [LARGE SCALE GENOMIC DNA]</scope>
    <source>
        <strain evidence="5 6">TBRC 0563</strain>
    </source>
</reference>
<feature type="domain" description="HTH araC/xylS-type" evidence="4">
    <location>
        <begin position="127"/>
        <end position="227"/>
    </location>
</feature>
<dbReference type="EMBL" id="JBHLZP010000459">
    <property type="protein sequence ID" value="MFB9838061.1"/>
    <property type="molecule type" value="Genomic_DNA"/>
</dbReference>
<dbReference type="RefSeq" id="WP_378211034.1">
    <property type="nucleotide sequence ID" value="NZ_JBHLZP010000459.1"/>
</dbReference>
<gene>
    <name evidence="5" type="ORF">ACFFNX_38455</name>
</gene>
<keyword evidence="2" id="KW-0238">DNA-binding</keyword>
<evidence type="ECO:0000313" key="6">
    <source>
        <dbReference type="Proteomes" id="UP001589627"/>
    </source>
</evidence>
<dbReference type="InterPro" id="IPR046532">
    <property type="entry name" value="DUF6597"/>
</dbReference>
<keyword evidence="3" id="KW-0804">Transcription</keyword>
<evidence type="ECO:0000313" key="5">
    <source>
        <dbReference type="EMBL" id="MFB9838061.1"/>
    </source>
</evidence>
<sequence length="227" mass="24261">MSGYAKWCGRLAGTTMWRSIAAGEEQHVVPDGVMDLMWHDDRLVIAGADTTALAIATRPGAATWGLRFPPGVAHALLGVPARELTDHRVALADLAPVPGEALDAAEDDVPLMLEGVFAALWRRAAPDPSALRLAASLDRAARGHRSVREIADDHGLSERSLRRTGDRLFGYGLKTLMGIHRFQHALHLARSGTALSEAAATAGYFDQAHLNREARRLTGTAPGALLA</sequence>
<accession>A0ABV5YSK0</accession>
<dbReference type="SMART" id="SM00342">
    <property type="entry name" value="HTH_ARAC"/>
    <property type="match status" value="1"/>
</dbReference>
<evidence type="ECO:0000256" key="3">
    <source>
        <dbReference type="ARBA" id="ARBA00023163"/>
    </source>
</evidence>
<name>A0ABV5YSK0_9ACTN</name>
<dbReference type="PROSITE" id="PS01124">
    <property type="entry name" value="HTH_ARAC_FAMILY_2"/>
    <property type="match status" value="1"/>
</dbReference>
<evidence type="ECO:0000259" key="4">
    <source>
        <dbReference type="PROSITE" id="PS01124"/>
    </source>
</evidence>
<evidence type="ECO:0000256" key="1">
    <source>
        <dbReference type="ARBA" id="ARBA00023015"/>
    </source>
</evidence>
<dbReference type="PANTHER" id="PTHR46796">
    <property type="entry name" value="HTH-TYPE TRANSCRIPTIONAL ACTIVATOR RHAS-RELATED"/>
    <property type="match status" value="1"/>
</dbReference>
<dbReference type="PANTHER" id="PTHR46796:SF15">
    <property type="entry name" value="BLL1074 PROTEIN"/>
    <property type="match status" value="1"/>
</dbReference>
<dbReference type="InterPro" id="IPR050204">
    <property type="entry name" value="AraC_XylS_family_regulators"/>
</dbReference>
<comment type="caution">
    <text evidence="5">The sequence shown here is derived from an EMBL/GenBank/DDBJ whole genome shotgun (WGS) entry which is preliminary data.</text>
</comment>
<dbReference type="Gene3D" id="1.10.10.60">
    <property type="entry name" value="Homeodomain-like"/>
    <property type="match status" value="1"/>
</dbReference>
<protein>
    <submittedName>
        <fullName evidence="5">Helix-turn-helix domain-containing protein</fullName>
    </submittedName>
</protein>
<evidence type="ECO:0000256" key="2">
    <source>
        <dbReference type="ARBA" id="ARBA00023125"/>
    </source>
</evidence>
<dbReference type="Pfam" id="PF12833">
    <property type="entry name" value="HTH_18"/>
    <property type="match status" value="1"/>
</dbReference>
<dbReference type="Proteomes" id="UP001589627">
    <property type="component" value="Unassembled WGS sequence"/>
</dbReference>
<keyword evidence="1" id="KW-0805">Transcription regulation</keyword>
<proteinExistence type="predicted"/>